<dbReference type="AlphaFoldDB" id="A0AAD5S6J7"/>
<proteinExistence type="predicted"/>
<evidence type="ECO:0000313" key="3">
    <source>
        <dbReference type="Proteomes" id="UP001201980"/>
    </source>
</evidence>
<reference evidence="2" key="1">
    <citation type="submission" date="2022-07" db="EMBL/GenBank/DDBJ databases">
        <title>Draft genome sequence of Zalerion maritima ATCC 34329, a (micro)plastics degrading marine fungus.</title>
        <authorList>
            <person name="Paco A."/>
            <person name="Goncalves M.F.M."/>
            <person name="Rocha-Santos T.A.P."/>
            <person name="Alves A."/>
        </authorList>
    </citation>
    <scope>NUCLEOTIDE SEQUENCE</scope>
    <source>
        <strain evidence="2">ATCC 34329</strain>
    </source>
</reference>
<comment type="caution">
    <text evidence="2">The sequence shown here is derived from an EMBL/GenBank/DDBJ whole genome shotgun (WGS) entry which is preliminary data.</text>
</comment>
<gene>
    <name evidence="2" type="ORF">MKZ38_003183</name>
</gene>
<feature type="region of interest" description="Disordered" evidence="1">
    <location>
        <begin position="501"/>
        <end position="534"/>
    </location>
</feature>
<evidence type="ECO:0000313" key="2">
    <source>
        <dbReference type="EMBL" id="KAJ2907327.1"/>
    </source>
</evidence>
<feature type="region of interest" description="Disordered" evidence="1">
    <location>
        <begin position="16"/>
        <end position="53"/>
    </location>
</feature>
<keyword evidence="3" id="KW-1185">Reference proteome</keyword>
<feature type="compositionally biased region" description="Gly residues" evidence="1">
    <location>
        <begin position="39"/>
        <end position="48"/>
    </location>
</feature>
<dbReference type="EMBL" id="JAKWBI020000001">
    <property type="protein sequence ID" value="KAJ2907327.1"/>
    <property type="molecule type" value="Genomic_DNA"/>
</dbReference>
<feature type="compositionally biased region" description="Low complexity" evidence="1">
    <location>
        <begin position="395"/>
        <end position="404"/>
    </location>
</feature>
<organism evidence="2 3">
    <name type="scientific">Zalerion maritima</name>
    <dbReference type="NCBI Taxonomy" id="339359"/>
    <lineage>
        <taxon>Eukaryota</taxon>
        <taxon>Fungi</taxon>
        <taxon>Dikarya</taxon>
        <taxon>Ascomycota</taxon>
        <taxon>Pezizomycotina</taxon>
        <taxon>Sordariomycetes</taxon>
        <taxon>Lulworthiomycetidae</taxon>
        <taxon>Lulworthiales</taxon>
        <taxon>Lulworthiaceae</taxon>
        <taxon>Zalerion</taxon>
    </lineage>
</organism>
<sequence length="547" mass="61465">MSPSLPVLLKTLIKPTAKKDKGKKTRRPITPCSSDEGLGHGSSSGAGGAQSRAPHVQTCGFWKIPWELRRRILELAFFGHEETTPGARFIHVNLVRKDFVSYRTRFTGNTQLVSFHIEGSGDSPGTIGAKKSKKIPVSANFLFDEESLLKEDAVQLVTCSFPEKELEEHQTRDVPRHRCPLYEHHCEEHGEPRYYDMTPCRNKGPVIFCSWLRACRQAYMDGMATIYASANTIQIGNPTLLLHLPLFLPVHRLANVTNANITIDLAHREVTRVPDPDFRRGHYATLASRIPAAFPRLRTLHLGVIFEELYNMAWKLSIHLVSEADRDATVSRLLGPIDQVCRQLSSTLRYFVLSLPRSYHWLAMVSGMRHGGFKLEADWAGRHDSWRGLPDLTRPSSSSSSSSSSPPPPPRENQFGGFSHLTSGALLEEWHRHAHIPDEWCTVAQGQLPDSVRKFPSTHAAFWRNVFADGADGTGPRTTGYWVEWCGHVGDMGNCDLPHRVDPATSSRPAGGLPCARRSRKPTREEAQEKRRRQVVAFKRRLKGLPY</sequence>
<dbReference type="Proteomes" id="UP001201980">
    <property type="component" value="Unassembled WGS sequence"/>
</dbReference>
<feature type="region of interest" description="Disordered" evidence="1">
    <location>
        <begin position="390"/>
        <end position="418"/>
    </location>
</feature>
<name>A0AAD5S6J7_9PEZI</name>
<evidence type="ECO:0000256" key="1">
    <source>
        <dbReference type="SAM" id="MobiDB-lite"/>
    </source>
</evidence>
<accession>A0AAD5S6J7</accession>
<protein>
    <submittedName>
        <fullName evidence="2">Uncharacterized protein</fullName>
    </submittedName>
</protein>